<dbReference type="PANTHER" id="PTHR33026:SF7">
    <property type="entry name" value="OS03G0100275 PROTEIN"/>
    <property type="match status" value="1"/>
</dbReference>
<accession>A0A3L6TFD1</accession>
<dbReference type="PANTHER" id="PTHR33026">
    <property type="entry name" value="OS06G0360600 PROTEIN"/>
    <property type="match status" value="1"/>
</dbReference>
<dbReference type="OrthoDB" id="685425at2759"/>
<proteinExistence type="predicted"/>
<comment type="caution">
    <text evidence="3">The sequence shown here is derived from an EMBL/GenBank/DDBJ whole genome shotgun (WGS) entry which is preliminary data.</text>
</comment>
<dbReference type="InterPro" id="IPR007321">
    <property type="entry name" value="Transposase_28"/>
</dbReference>
<sequence>MPNKSTAGRRRKREGEGEGGSPPSVKVAKTVAEGSSWRASTIKERDLLRLVAEWVLQEEGVVQWQTAGSDSSPWENTCETVMFTPFANCCLALPSSYFFRGLLGFYKIKHYHLPPNSILHISIFVHLCEAFLRIRLHFNLFRYLFRLKPQPDEDNPALVGGAGVPRVHDPE</sequence>
<keyword evidence="4" id="KW-1185">Reference proteome</keyword>
<gene>
    <name evidence="3" type="ORF">C2845_PM01G43470</name>
</gene>
<evidence type="ECO:0000259" key="2">
    <source>
        <dbReference type="Pfam" id="PF04195"/>
    </source>
</evidence>
<evidence type="ECO:0000256" key="1">
    <source>
        <dbReference type="SAM" id="MobiDB-lite"/>
    </source>
</evidence>
<dbReference type="AlphaFoldDB" id="A0A3L6TFD1"/>
<dbReference type="Pfam" id="PF04195">
    <property type="entry name" value="Transposase_28"/>
    <property type="match status" value="1"/>
</dbReference>
<evidence type="ECO:0000313" key="3">
    <source>
        <dbReference type="EMBL" id="RLN39053.1"/>
    </source>
</evidence>
<reference evidence="4" key="1">
    <citation type="journal article" date="2019" name="Nat. Commun.">
        <title>The genome of broomcorn millet.</title>
        <authorList>
            <person name="Zou C."/>
            <person name="Miki D."/>
            <person name="Li D."/>
            <person name="Tang Q."/>
            <person name="Xiao L."/>
            <person name="Rajput S."/>
            <person name="Deng P."/>
            <person name="Jia W."/>
            <person name="Huang R."/>
            <person name="Zhang M."/>
            <person name="Sun Y."/>
            <person name="Hu J."/>
            <person name="Fu X."/>
            <person name="Schnable P.S."/>
            <person name="Li F."/>
            <person name="Zhang H."/>
            <person name="Feng B."/>
            <person name="Zhu X."/>
            <person name="Liu R."/>
            <person name="Schnable J.C."/>
            <person name="Zhu J.-K."/>
            <person name="Zhang H."/>
        </authorList>
    </citation>
    <scope>NUCLEOTIDE SEQUENCE [LARGE SCALE GENOMIC DNA]</scope>
</reference>
<dbReference type="EMBL" id="PQIB02000001">
    <property type="protein sequence ID" value="RLN39053.1"/>
    <property type="molecule type" value="Genomic_DNA"/>
</dbReference>
<dbReference type="Proteomes" id="UP000275267">
    <property type="component" value="Unassembled WGS sequence"/>
</dbReference>
<organism evidence="3 4">
    <name type="scientific">Panicum miliaceum</name>
    <name type="common">Proso millet</name>
    <name type="synonym">Broomcorn millet</name>
    <dbReference type="NCBI Taxonomy" id="4540"/>
    <lineage>
        <taxon>Eukaryota</taxon>
        <taxon>Viridiplantae</taxon>
        <taxon>Streptophyta</taxon>
        <taxon>Embryophyta</taxon>
        <taxon>Tracheophyta</taxon>
        <taxon>Spermatophyta</taxon>
        <taxon>Magnoliopsida</taxon>
        <taxon>Liliopsida</taxon>
        <taxon>Poales</taxon>
        <taxon>Poaceae</taxon>
        <taxon>PACMAD clade</taxon>
        <taxon>Panicoideae</taxon>
        <taxon>Panicodae</taxon>
        <taxon>Paniceae</taxon>
        <taxon>Panicinae</taxon>
        <taxon>Panicum</taxon>
        <taxon>Panicum sect. Panicum</taxon>
    </lineage>
</organism>
<feature type="domain" description="Transposase (putative) gypsy type" evidence="2">
    <location>
        <begin position="81"/>
        <end position="148"/>
    </location>
</feature>
<evidence type="ECO:0000313" key="4">
    <source>
        <dbReference type="Proteomes" id="UP000275267"/>
    </source>
</evidence>
<feature type="region of interest" description="Disordered" evidence="1">
    <location>
        <begin position="1"/>
        <end position="31"/>
    </location>
</feature>
<name>A0A3L6TFD1_PANMI</name>
<protein>
    <submittedName>
        <fullName evidence="3">Gypsy-type retrotransposon protein</fullName>
    </submittedName>
</protein>